<comment type="caution">
    <text evidence="1">The sequence shown here is derived from an EMBL/GenBank/DDBJ whole genome shotgun (WGS) entry which is preliminary data.</text>
</comment>
<reference evidence="1 2" key="1">
    <citation type="submission" date="2019-09" db="EMBL/GenBank/DDBJ databases">
        <title>Distinct polysaccharide growth profiles of human intestinal Prevotella copri isolates.</title>
        <authorList>
            <person name="Fehlner-Peach H."/>
            <person name="Magnabosco C."/>
            <person name="Raghavan V."/>
            <person name="Scher J.U."/>
            <person name="Tett A."/>
            <person name="Cox L.M."/>
            <person name="Gottsegen C."/>
            <person name="Watters A."/>
            <person name="Wiltshire- Gordon J.D."/>
            <person name="Segata N."/>
            <person name="Bonneau R."/>
            <person name="Littman D.R."/>
        </authorList>
    </citation>
    <scope>NUCLEOTIDE SEQUENCE [LARGE SCALE GENOMIC DNA]</scope>
    <source>
        <strain evidence="1 2">BVe41219</strain>
    </source>
</reference>
<dbReference type="AlphaFoldDB" id="A0A6A7VPY8"/>
<evidence type="ECO:0000313" key="2">
    <source>
        <dbReference type="Proteomes" id="UP000358159"/>
    </source>
</evidence>
<dbReference type="EMBL" id="VZAZ01000068">
    <property type="protein sequence ID" value="MQO56691.1"/>
    <property type="molecule type" value="Genomic_DNA"/>
</dbReference>
<dbReference type="RefSeq" id="WP_153094318.1">
    <property type="nucleotide sequence ID" value="NZ_DAWEAY010000054.1"/>
</dbReference>
<accession>A0A6A7VPY8</accession>
<protein>
    <submittedName>
        <fullName evidence="1">Uncharacterized protein</fullName>
    </submittedName>
</protein>
<organism evidence="1 2">
    <name type="scientific">Segatella copri</name>
    <dbReference type="NCBI Taxonomy" id="165179"/>
    <lineage>
        <taxon>Bacteria</taxon>
        <taxon>Pseudomonadati</taxon>
        <taxon>Bacteroidota</taxon>
        <taxon>Bacteroidia</taxon>
        <taxon>Bacteroidales</taxon>
        <taxon>Prevotellaceae</taxon>
        <taxon>Segatella</taxon>
    </lineage>
</organism>
<proteinExistence type="predicted"/>
<evidence type="ECO:0000313" key="1">
    <source>
        <dbReference type="EMBL" id="MQO56691.1"/>
    </source>
</evidence>
<sequence>MTFFSEPTQSPTKNKNLDYKILYKTFLPFFLHDSDNNRKFAADKIRKFMKEKRYTLPEEQKDAAFAAEPAPAYHGNAAIALPEDECAEEDIDWNKIPVGWHPANEEEAMARIEAIEAEYERTGKATDFEEFIEELKAEGLWLIQ</sequence>
<name>A0A6A7VPY8_9BACT</name>
<dbReference type="Proteomes" id="UP000358159">
    <property type="component" value="Unassembled WGS sequence"/>
</dbReference>
<gene>
    <name evidence="1" type="ORF">F7D42_13510</name>
</gene>